<evidence type="ECO:0000256" key="1">
    <source>
        <dbReference type="SAM" id="MobiDB-lite"/>
    </source>
</evidence>
<accession>A0A4S8LY01</accession>
<dbReference type="OrthoDB" id="2802795at2759"/>
<feature type="non-terminal residue" evidence="2">
    <location>
        <position position="131"/>
    </location>
</feature>
<feature type="compositionally biased region" description="Low complexity" evidence="1">
    <location>
        <begin position="121"/>
        <end position="131"/>
    </location>
</feature>
<gene>
    <name evidence="2" type="ORF">K435DRAFT_668225</name>
</gene>
<dbReference type="EMBL" id="ML179221">
    <property type="protein sequence ID" value="THU94564.1"/>
    <property type="molecule type" value="Genomic_DNA"/>
</dbReference>
<sequence length="131" mass="13883">MSTTTCSVRKGCLKASSIPGTPPTPISLRKSVAFCAICDGLEEVHIADEWDRTATEPARTPLSYQDILELKAIQRTLPRAPQLPDLYTGKPASQYLSAVPIGLLPLLPGDHPSTPHPTPVSTPGSTPSSTP</sequence>
<evidence type="ECO:0000313" key="3">
    <source>
        <dbReference type="Proteomes" id="UP000297245"/>
    </source>
</evidence>
<protein>
    <submittedName>
        <fullName evidence="2">Uncharacterized protein</fullName>
    </submittedName>
</protein>
<dbReference type="Proteomes" id="UP000297245">
    <property type="component" value="Unassembled WGS sequence"/>
</dbReference>
<evidence type="ECO:0000313" key="2">
    <source>
        <dbReference type="EMBL" id="THU94564.1"/>
    </source>
</evidence>
<proteinExistence type="predicted"/>
<name>A0A4S8LY01_DENBC</name>
<feature type="region of interest" description="Disordered" evidence="1">
    <location>
        <begin position="106"/>
        <end position="131"/>
    </location>
</feature>
<keyword evidence="3" id="KW-1185">Reference proteome</keyword>
<reference evidence="2 3" key="1">
    <citation type="journal article" date="2019" name="Nat. Ecol. Evol.">
        <title>Megaphylogeny resolves global patterns of mushroom evolution.</title>
        <authorList>
            <person name="Varga T."/>
            <person name="Krizsan K."/>
            <person name="Foldi C."/>
            <person name="Dima B."/>
            <person name="Sanchez-Garcia M."/>
            <person name="Sanchez-Ramirez S."/>
            <person name="Szollosi G.J."/>
            <person name="Szarkandi J.G."/>
            <person name="Papp V."/>
            <person name="Albert L."/>
            <person name="Andreopoulos W."/>
            <person name="Angelini C."/>
            <person name="Antonin V."/>
            <person name="Barry K.W."/>
            <person name="Bougher N.L."/>
            <person name="Buchanan P."/>
            <person name="Buyck B."/>
            <person name="Bense V."/>
            <person name="Catcheside P."/>
            <person name="Chovatia M."/>
            <person name="Cooper J."/>
            <person name="Damon W."/>
            <person name="Desjardin D."/>
            <person name="Finy P."/>
            <person name="Geml J."/>
            <person name="Haridas S."/>
            <person name="Hughes K."/>
            <person name="Justo A."/>
            <person name="Karasinski D."/>
            <person name="Kautmanova I."/>
            <person name="Kiss B."/>
            <person name="Kocsube S."/>
            <person name="Kotiranta H."/>
            <person name="LaButti K.M."/>
            <person name="Lechner B.E."/>
            <person name="Liimatainen K."/>
            <person name="Lipzen A."/>
            <person name="Lukacs Z."/>
            <person name="Mihaltcheva S."/>
            <person name="Morgado L.N."/>
            <person name="Niskanen T."/>
            <person name="Noordeloos M.E."/>
            <person name="Ohm R.A."/>
            <person name="Ortiz-Santana B."/>
            <person name="Ovrebo C."/>
            <person name="Racz N."/>
            <person name="Riley R."/>
            <person name="Savchenko A."/>
            <person name="Shiryaev A."/>
            <person name="Soop K."/>
            <person name="Spirin V."/>
            <person name="Szebenyi C."/>
            <person name="Tomsovsky M."/>
            <person name="Tulloss R.E."/>
            <person name="Uehling J."/>
            <person name="Grigoriev I.V."/>
            <person name="Vagvolgyi C."/>
            <person name="Papp T."/>
            <person name="Martin F.M."/>
            <person name="Miettinen O."/>
            <person name="Hibbett D.S."/>
            <person name="Nagy L.G."/>
        </authorList>
    </citation>
    <scope>NUCLEOTIDE SEQUENCE [LARGE SCALE GENOMIC DNA]</scope>
    <source>
        <strain evidence="2 3">CBS 962.96</strain>
    </source>
</reference>
<organism evidence="2 3">
    <name type="scientific">Dendrothele bispora (strain CBS 962.96)</name>
    <dbReference type="NCBI Taxonomy" id="1314807"/>
    <lineage>
        <taxon>Eukaryota</taxon>
        <taxon>Fungi</taxon>
        <taxon>Dikarya</taxon>
        <taxon>Basidiomycota</taxon>
        <taxon>Agaricomycotina</taxon>
        <taxon>Agaricomycetes</taxon>
        <taxon>Agaricomycetidae</taxon>
        <taxon>Agaricales</taxon>
        <taxon>Agaricales incertae sedis</taxon>
        <taxon>Dendrothele</taxon>
    </lineage>
</organism>
<dbReference type="AlphaFoldDB" id="A0A4S8LY01"/>